<name>A0AB39ZJK5_DROSZ</name>
<feature type="region of interest" description="Disordered" evidence="2">
    <location>
        <begin position="127"/>
        <end position="154"/>
    </location>
</feature>
<sequence>MSRSVRAETRSRAKDDIKRVMQAVDKVRHWEKKWVTISDTTMKIYKWVPIASASEKKSKLEASPGSTAARRPPTGSGVAPVSGSKSDKENSQKGTPTPPQITPSYQGLTAEDSNTCFSVVSDSQGADFVSSMPFSEDSNSQGSDGPVKRLKTSD</sequence>
<dbReference type="PANTHER" id="PTHR12767">
    <property type="entry name" value="BCL7 RELATED"/>
    <property type="match status" value="1"/>
</dbReference>
<evidence type="ECO:0000256" key="2">
    <source>
        <dbReference type="SAM" id="MobiDB-lite"/>
    </source>
</evidence>
<dbReference type="AlphaFoldDB" id="A0AB39ZJK5"/>
<feature type="compositionally biased region" description="Polar residues" evidence="2">
    <location>
        <begin position="132"/>
        <end position="143"/>
    </location>
</feature>
<feature type="region of interest" description="Disordered" evidence="2">
    <location>
        <begin position="54"/>
        <end position="109"/>
    </location>
</feature>
<dbReference type="GeneID" id="108015144"/>
<organism evidence="3 4">
    <name type="scientific">Drosophila suzukii</name>
    <name type="common">Spotted-wing drosophila fruit fly</name>
    <dbReference type="NCBI Taxonomy" id="28584"/>
    <lineage>
        <taxon>Eukaryota</taxon>
        <taxon>Metazoa</taxon>
        <taxon>Ecdysozoa</taxon>
        <taxon>Arthropoda</taxon>
        <taxon>Hexapoda</taxon>
        <taxon>Insecta</taxon>
        <taxon>Pterygota</taxon>
        <taxon>Neoptera</taxon>
        <taxon>Endopterygota</taxon>
        <taxon>Diptera</taxon>
        <taxon>Brachycera</taxon>
        <taxon>Muscomorpha</taxon>
        <taxon>Ephydroidea</taxon>
        <taxon>Drosophilidae</taxon>
        <taxon>Drosophila</taxon>
        <taxon>Sophophora</taxon>
    </lineage>
</organism>
<dbReference type="Pfam" id="PF04714">
    <property type="entry name" value="BCL_N"/>
    <property type="match status" value="1"/>
</dbReference>
<reference evidence="4" key="1">
    <citation type="submission" date="2025-08" db="UniProtKB">
        <authorList>
            <consortium name="RefSeq"/>
        </authorList>
    </citation>
    <scope>IDENTIFICATION</scope>
</reference>
<keyword evidence="3" id="KW-1185">Reference proteome</keyword>
<dbReference type="Proteomes" id="UP001652628">
    <property type="component" value="Chromosome X"/>
</dbReference>
<dbReference type="RefSeq" id="XP_016936903.2">
    <property type="nucleotide sequence ID" value="XM_017081414.4"/>
</dbReference>
<dbReference type="CTD" id="31890"/>
<evidence type="ECO:0000313" key="3">
    <source>
        <dbReference type="Proteomes" id="UP001652628"/>
    </source>
</evidence>
<proteinExistence type="inferred from homology"/>
<dbReference type="PANTHER" id="PTHR12767:SF9">
    <property type="entry name" value="BCL7-LIKE"/>
    <property type="match status" value="1"/>
</dbReference>
<accession>A0AB39ZJK5</accession>
<protein>
    <submittedName>
        <fullName evidence="4">B-cell CLL/lymphoma 7 protein family member A</fullName>
    </submittedName>
</protein>
<dbReference type="InterPro" id="IPR006804">
    <property type="entry name" value="BCL7"/>
</dbReference>
<evidence type="ECO:0000256" key="1">
    <source>
        <dbReference type="ARBA" id="ARBA00010326"/>
    </source>
</evidence>
<gene>
    <name evidence="4" type="primary">BCL7-like</name>
</gene>
<comment type="similarity">
    <text evidence="1">Belongs to the BCL7 family.</text>
</comment>
<evidence type="ECO:0000313" key="4">
    <source>
        <dbReference type="RefSeq" id="XP_016936903.2"/>
    </source>
</evidence>